<accession>A0A2G4R1U7</accession>
<proteinExistence type="predicted"/>
<keyword evidence="4" id="KW-1185">Reference proteome</keyword>
<gene>
    <name evidence="2" type="ORF">AA994_04820</name>
    <name evidence="1" type="ORF">CVU5213_03260</name>
</gene>
<reference evidence="3" key="1">
    <citation type="submission" date="2015-06" db="EMBL/GenBank/DDBJ databases">
        <authorList>
            <person name="Parisi A."/>
            <person name="Chiara M."/>
            <person name="Florio D."/>
            <person name="Miccolupo A."/>
            <person name="Manzari C."/>
            <person name="Mion D."/>
            <person name="Caruso M."/>
            <person name="D'erchia A.M."/>
            <person name="Zanoni R."/>
        </authorList>
    </citation>
    <scope>NUCLEOTIDE SEQUENCE [LARGE SCALE GENOMIC DNA]</scope>
    <source>
        <strain evidence="3">73/13</strain>
    </source>
</reference>
<dbReference type="GeneID" id="77266592"/>
<sequence>MKKIILIFSLFLSACVHKNEVQKEVNLKTQTLMFAQKHKFSVADVSIVATLSYLNPTLDEGSEEDIFILSFTPNSLELHNLKAFINGREAKIEALEMKDTLLKYVINNSYTKHFKISLPSFKRENALKAKICSLEFACFELNFQRYPKSLYYRSEDVDTQYN</sequence>
<evidence type="ECO:0000313" key="4">
    <source>
        <dbReference type="Proteomes" id="UP000811399"/>
    </source>
</evidence>
<dbReference type="PROSITE" id="PS51257">
    <property type="entry name" value="PROKAR_LIPOPROTEIN"/>
    <property type="match status" value="1"/>
</dbReference>
<dbReference type="RefSeq" id="WP_099461588.1">
    <property type="nucleotide sequence ID" value="NZ_CP041617.1"/>
</dbReference>
<reference evidence="1 4" key="4">
    <citation type="journal article" date="2021" name="Syst. Appl. Microbiol.">
        <title>nCampylobacter vulpis sp. nov. isolated from wild red foxes.</title>
        <authorList>
            <person name="Parisi A."/>
            <person name="Chiara M."/>
            <person name="Caffara M."/>
            <person name="Mion D."/>
            <person name="Miller W.G."/>
            <person name="Caruso M."/>
            <person name="Manzari C."/>
            <person name="Florio D."/>
            <person name="Capozzi L."/>
            <person name="D'Erchia A.M."/>
            <person name="Manzulli V."/>
            <person name="Zanoni R.G."/>
        </authorList>
    </citation>
    <scope>NUCLEOTIDE SEQUENCE [LARGE SCALE GENOMIC DNA]</scope>
    <source>
        <strain evidence="1 4">52/13</strain>
    </source>
</reference>
<evidence type="ECO:0000313" key="1">
    <source>
        <dbReference type="EMBL" id="MBS4240755.1"/>
    </source>
</evidence>
<dbReference type="EMBL" id="LDWY01000059">
    <property type="protein sequence ID" value="PHY90518.1"/>
    <property type="molecule type" value="Genomic_DNA"/>
</dbReference>
<dbReference type="EMBL" id="VJYU01000006">
    <property type="protein sequence ID" value="MBS4240755.1"/>
    <property type="molecule type" value="Genomic_DNA"/>
</dbReference>
<organism evidence="2 3">
    <name type="scientific">Campylobacter vulpis</name>
    <dbReference type="NCBI Taxonomy" id="1655500"/>
    <lineage>
        <taxon>Bacteria</taxon>
        <taxon>Pseudomonadati</taxon>
        <taxon>Campylobacterota</taxon>
        <taxon>Epsilonproteobacteria</taxon>
        <taxon>Campylobacterales</taxon>
        <taxon>Campylobacteraceae</taxon>
        <taxon>Campylobacter</taxon>
    </lineage>
</organism>
<protein>
    <recommendedName>
        <fullName evidence="5">Lipoprotein</fullName>
    </recommendedName>
</protein>
<dbReference type="Proteomes" id="UP000811399">
    <property type="component" value="Unassembled WGS sequence"/>
</dbReference>
<reference evidence="1" key="3">
    <citation type="submission" date="2019-07" db="EMBL/GenBank/DDBJ databases">
        <authorList>
            <person name="Miller W.G."/>
        </authorList>
    </citation>
    <scope>NUCLEOTIDE SEQUENCE</scope>
    <source>
        <strain evidence="1">52/13</strain>
    </source>
</reference>
<comment type="caution">
    <text evidence="2">The sequence shown here is derived from an EMBL/GenBank/DDBJ whole genome shotgun (WGS) entry which is preliminary data.</text>
</comment>
<dbReference type="Proteomes" id="UP000237472">
    <property type="component" value="Unassembled WGS sequence"/>
</dbReference>
<reference evidence="2" key="2">
    <citation type="submission" date="2015-06" db="EMBL/GenBank/DDBJ databases">
        <authorList>
            <person name="Hoefler B.C."/>
            <person name="Straight P.D."/>
        </authorList>
    </citation>
    <scope>NUCLEOTIDE SEQUENCE [LARGE SCALE GENOMIC DNA]</scope>
    <source>
        <strain evidence="2">73/13</strain>
    </source>
</reference>
<dbReference type="OrthoDB" id="5362375at2"/>
<evidence type="ECO:0000313" key="2">
    <source>
        <dbReference type="EMBL" id="PHY90518.1"/>
    </source>
</evidence>
<dbReference type="AlphaFoldDB" id="A0A2G4R1U7"/>
<evidence type="ECO:0000313" key="3">
    <source>
        <dbReference type="Proteomes" id="UP000237472"/>
    </source>
</evidence>
<evidence type="ECO:0008006" key="5">
    <source>
        <dbReference type="Google" id="ProtNLM"/>
    </source>
</evidence>
<name>A0A2G4R1U7_9BACT</name>